<reference evidence="3 4" key="1">
    <citation type="submission" date="2018-08" db="EMBL/GenBank/DDBJ databases">
        <title>A genome reference for cultivated species of the human gut microbiota.</title>
        <authorList>
            <person name="Zou Y."/>
            <person name="Xue W."/>
            <person name="Luo G."/>
        </authorList>
    </citation>
    <scope>NUCLEOTIDE SEQUENCE [LARGE SCALE GENOMIC DNA]</scope>
    <source>
        <strain evidence="3 4">AM18-6</strain>
    </source>
</reference>
<proteinExistence type="predicted"/>
<keyword evidence="1" id="KW-0732">Signal</keyword>
<dbReference type="RefSeq" id="WP_122330006.1">
    <property type="nucleotide sequence ID" value="NZ_JAQDYY010000001.1"/>
</dbReference>
<evidence type="ECO:0000259" key="2">
    <source>
        <dbReference type="Pfam" id="PF15495"/>
    </source>
</evidence>
<protein>
    <recommendedName>
        <fullName evidence="2">Minor fimbrium subunit Mfa1 C-terminal domain-containing protein</fullName>
    </recommendedName>
</protein>
<comment type="caution">
    <text evidence="3">The sequence shown here is derived from an EMBL/GenBank/DDBJ whole genome shotgun (WGS) entry which is preliminary data.</text>
</comment>
<dbReference type="PROSITE" id="PS51257">
    <property type="entry name" value="PROKAR_LIPOPROTEIN"/>
    <property type="match status" value="1"/>
</dbReference>
<dbReference type="InterPro" id="IPR029140">
    <property type="entry name" value="Mfa1_C"/>
</dbReference>
<dbReference type="GO" id="GO:0009418">
    <property type="term" value="C:pilus shaft"/>
    <property type="evidence" value="ECO:0007669"/>
    <property type="project" value="InterPro"/>
</dbReference>
<dbReference type="Gene3D" id="1.10.20.150">
    <property type="match status" value="1"/>
</dbReference>
<dbReference type="NCBIfam" id="NF038041">
    <property type="entry name" value="fim_Mfa1_fam"/>
    <property type="match status" value="1"/>
</dbReference>
<gene>
    <name evidence="3" type="ORF">DW228_06045</name>
</gene>
<feature type="chain" id="PRO_5017399953" description="Minor fimbrium subunit Mfa1 C-terminal domain-containing protein" evidence="1">
    <location>
        <begin position="18"/>
        <end position="479"/>
    </location>
</feature>
<dbReference type="Proteomes" id="UP000266644">
    <property type="component" value="Unassembled WGS sequence"/>
</dbReference>
<dbReference type="Gene3D" id="2.60.40.3690">
    <property type="match status" value="1"/>
</dbReference>
<dbReference type="InterPro" id="IPR047786">
    <property type="entry name" value="Mfa1_fim"/>
</dbReference>
<evidence type="ECO:0000313" key="3">
    <source>
        <dbReference type="EMBL" id="RHH14358.1"/>
    </source>
</evidence>
<feature type="domain" description="Minor fimbrium subunit Mfa1 C-terminal" evidence="2">
    <location>
        <begin position="387"/>
        <end position="475"/>
    </location>
</feature>
<dbReference type="Pfam" id="PF15495">
    <property type="entry name" value="Fimbrillin_C"/>
    <property type="match status" value="1"/>
</dbReference>
<dbReference type="AlphaFoldDB" id="A0A396C1A6"/>
<dbReference type="EMBL" id="QRJE01000008">
    <property type="protein sequence ID" value="RHH14358.1"/>
    <property type="molecule type" value="Genomic_DNA"/>
</dbReference>
<dbReference type="Gene3D" id="2.60.40.2580">
    <property type="match status" value="1"/>
</dbReference>
<organism evidence="3 4">
    <name type="scientific">Bacteroides fragilis</name>
    <dbReference type="NCBI Taxonomy" id="817"/>
    <lineage>
        <taxon>Bacteria</taxon>
        <taxon>Pseudomonadati</taxon>
        <taxon>Bacteroidota</taxon>
        <taxon>Bacteroidia</taxon>
        <taxon>Bacteroidales</taxon>
        <taxon>Bacteroidaceae</taxon>
        <taxon>Bacteroides</taxon>
    </lineage>
</organism>
<accession>A0A396C1A6</accession>
<evidence type="ECO:0000256" key="1">
    <source>
        <dbReference type="SAM" id="SignalP"/>
    </source>
</evidence>
<sequence>MRIKSLFFAALATMALASCNDNEEIVTGNNPSDDGNAQAYMSLTVDMLSSMGVTRASTTEVGTPAESKISKALVVFLDDTNTVSSTYELTAPSTAIASEPFAVTGAPENLIVIANYTQAIKDLCAVGVELDAIKVEVLENTSIDDIATEGKFLMTTLELVSCADHIKKVSPTGPFHNIAAAKSAAITDPATAFVDRVVSKVTLNSTVITNDKKATATIKKWGLDVMNTKFYLMPEKEEAITTSNYYKDPNYGNNAKDILGDFTTGALTDFTTGDSKYCLENTMIADQQVNGYTTQALIQVEYTPEGYTAGSSWFRFRGKSYQTLAALQTEYAEAKKIANNALTDACEAFFNAVKDKVTGSPADFGALTIDELDKLADGGSASKAIEYYQKGLCYYPILIRHDSAITTPMALGRWGVVRNNWYNLTINSISEPGTPWIETPGIDDPDTPEIENADDITKSYISVTITVNPWTKWSQSVDL</sequence>
<evidence type="ECO:0000313" key="4">
    <source>
        <dbReference type="Proteomes" id="UP000266644"/>
    </source>
</evidence>
<name>A0A396C1A6_BACFG</name>
<feature type="signal peptide" evidence="1">
    <location>
        <begin position="1"/>
        <end position="17"/>
    </location>
</feature>